<accession>A0A1I2LV25</accession>
<dbReference type="GO" id="GO:0022857">
    <property type="term" value="F:transmembrane transporter activity"/>
    <property type="evidence" value="ECO:0007669"/>
    <property type="project" value="InterPro"/>
</dbReference>
<keyword evidence="10" id="KW-1185">Reference proteome</keyword>
<dbReference type="EMBL" id="FOOU01000001">
    <property type="protein sequence ID" value="SFF83115.1"/>
    <property type="molecule type" value="Genomic_DNA"/>
</dbReference>
<dbReference type="GO" id="GO:0005886">
    <property type="term" value="C:plasma membrane"/>
    <property type="evidence" value="ECO:0007669"/>
    <property type="project" value="UniProtKB-SubCell"/>
</dbReference>
<feature type="transmembrane region" description="Helical" evidence="8">
    <location>
        <begin position="12"/>
        <end position="32"/>
    </location>
</feature>
<evidence type="ECO:0000256" key="1">
    <source>
        <dbReference type="ARBA" id="ARBA00004162"/>
    </source>
</evidence>
<name>A0A1I2LV25_9GAMM</name>
<evidence type="ECO:0000256" key="5">
    <source>
        <dbReference type="ARBA" id="ARBA00022989"/>
    </source>
</evidence>
<organism evidence="9 10">
    <name type="scientific">Neptunomonas qingdaonensis</name>
    <dbReference type="NCBI Taxonomy" id="1045558"/>
    <lineage>
        <taxon>Bacteria</taxon>
        <taxon>Pseudomonadati</taxon>
        <taxon>Pseudomonadota</taxon>
        <taxon>Gammaproteobacteria</taxon>
        <taxon>Oceanospirillales</taxon>
        <taxon>Oceanospirillaceae</taxon>
        <taxon>Neptunomonas</taxon>
    </lineage>
</organism>
<evidence type="ECO:0000256" key="3">
    <source>
        <dbReference type="ARBA" id="ARBA00022475"/>
    </source>
</evidence>
<comment type="subcellular location">
    <subcellularLocation>
        <location evidence="1">Cell membrane</location>
        <topology evidence="1">Single-pass membrane protein</topology>
    </subcellularLocation>
    <subcellularLocation>
        <location evidence="7">Cell membrane</location>
        <topology evidence="7">Single-pass type II membrane protein</topology>
    </subcellularLocation>
</comment>
<evidence type="ECO:0000256" key="2">
    <source>
        <dbReference type="ARBA" id="ARBA00005811"/>
    </source>
</evidence>
<keyword evidence="7" id="KW-0653">Protein transport</keyword>
<dbReference type="Proteomes" id="UP000198623">
    <property type="component" value="Unassembled WGS sequence"/>
</dbReference>
<dbReference type="PANTHER" id="PTHR30558">
    <property type="entry name" value="EXBD MEMBRANE COMPONENT OF PMF-DRIVEN MACROMOLECULE IMPORT SYSTEM"/>
    <property type="match status" value="1"/>
</dbReference>
<sequence>MQLDLQPVRRRQAISLTPLIDVVFILLLFFMLSSSFMQWRQVDLSAAQVSNDTSSEVHRLRLISDQGAFAYAGQHYQMQDSVALQALVIKAPDAVFAIEVAPGVMTQTMISLLDNLKQAGAQHVSLAGVLP</sequence>
<proteinExistence type="inferred from homology"/>
<dbReference type="AlphaFoldDB" id="A0A1I2LV25"/>
<dbReference type="OrthoDB" id="6121303at2"/>
<evidence type="ECO:0000256" key="6">
    <source>
        <dbReference type="ARBA" id="ARBA00023136"/>
    </source>
</evidence>
<dbReference type="InterPro" id="IPR003400">
    <property type="entry name" value="ExbD"/>
</dbReference>
<dbReference type="RefSeq" id="WP_090723379.1">
    <property type="nucleotide sequence ID" value="NZ_FOOU01000001.1"/>
</dbReference>
<protein>
    <submittedName>
        <fullName evidence="9">Biopolymer transport protein ExbD</fullName>
    </submittedName>
</protein>
<keyword evidence="7" id="KW-0813">Transport</keyword>
<keyword evidence="3" id="KW-1003">Cell membrane</keyword>
<dbReference type="Pfam" id="PF02472">
    <property type="entry name" value="ExbD"/>
    <property type="match status" value="1"/>
</dbReference>
<reference evidence="10" key="1">
    <citation type="submission" date="2016-10" db="EMBL/GenBank/DDBJ databases">
        <authorList>
            <person name="Varghese N."/>
            <person name="Submissions S."/>
        </authorList>
    </citation>
    <scope>NUCLEOTIDE SEQUENCE [LARGE SCALE GENOMIC DNA]</scope>
    <source>
        <strain evidence="10">CGMCC 1.10971</strain>
    </source>
</reference>
<comment type="similarity">
    <text evidence="2 7">Belongs to the ExbD/TolR family.</text>
</comment>
<evidence type="ECO:0000256" key="7">
    <source>
        <dbReference type="RuleBase" id="RU003879"/>
    </source>
</evidence>
<evidence type="ECO:0000256" key="8">
    <source>
        <dbReference type="SAM" id="Phobius"/>
    </source>
</evidence>
<evidence type="ECO:0000313" key="9">
    <source>
        <dbReference type="EMBL" id="SFF83115.1"/>
    </source>
</evidence>
<dbReference type="STRING" id="1045558.SAMN05216175_101268"/>
<keyword evidence="4 7" id="KW-0812">Transmembrane</keyword>
<gene>
    <name evidence="9" type="ORF">SAMN05216175_101268</name>
</gene>
<keyword evidence="5 8" id="KW-1133">Transmembrane helix</keyword>
<dbReference type="GO" id="GO:0015031">
    <property type="term" value="P:protein transport"/>
    <property type="evidence" value="ECO:0007669"/>
    <property type="project" value="UniProtKB-KW"/>
</dbReference>
<keyword evidence="6 8" id="KW-0472">Membrane</keyword>
<evidence type="ECO:0000256" key="4">
    <source>
        <dbReference type="ARBA" id="ARBA00022692"/>
    </source>
</evidence>
<evidence type="ECO:0000313" key="10">
    <source>
        <dbReference type="Proteomes" id="UP000198623"/>
    </source>
</evidence>